<protein>
    <recommendedName>
        <fullName evidence="9">C2H2-type domain-containing protein</fullName>
    </recommendedName>
</protein>
<dbReference type="Proteomes" id="UP001374579">
    <property type="component" value="Unassembled WGS sequence"/>
</dbReference>
<evidence type="ECO:0000259" key="9">
    <source>
        <dbReference type="PROSITE" id="PS50157"/>
    </source>
</evidence>
<evidence type="ECO:0000256" key="4">
    <source>
        <dbReference type="ARBA" id="ARBA00022771"/>
    </source>
</evidence>
<evidence type="ECO:0000256" key="6">
    <source>
        <dbReference type="ARBA" id="ARBA00023242"/>
    </source>
</evidence>
<evidence type="ECO:0000256" key="2">
    <source>
        <dbReference type="ARBA" id="ARBA00022723"/>
    </source>
</evidence>
<name>A0AAN9BT56_9CAEN</name>
<dbReference type="PANTHER" id="PTHR23235">
    <property type="entry name" value="KRUEPPEL-LIKE TRANSCRIPTION FACTOR"/>
    <property type="match status" value="1"/>
</dbReference>
<dbReference type="SUPFAM" id="SSF57667">
    <property type="entry name" value="beta-beta-alpha zinc fingers"/>
    <property type="match status" value="2"/>
</dbReference>
<reference evidence="10 11" key="1">
    <citation type="submission" date="2024-02" db="EMBL/GenBank/DDBJ databases">
        <title>Chromosome-scale genome assembly of the rough periwinkle Littorina saxatilis.</title>
        <authorList>
            <person name="De Jode A."/>
            <person name="Faria R."/>
            <person name="Formenti G."/>
            <person name="Sims Y."/>
            <person name="Smith T.P."/>
            <person name="Tracey A."/>
            <person name="Wood J.M.D."/>
            <person name="Zagrodzka Z.B."/>
            <person name="Johannesson K."/>
            <person name="Butlin R.K."/>
            <person name="Leder E.H."/>
        </authorList>
    </citation>
    <scope>NUCLEOTIDE SEQUENCE [LARGE SCALE GENOMIC DNA]</scope>
    <source>
        <strain evidence="10">Snail1</strain>
        <tissue evidence="10">Muscle</tissue>
    </source>
</reference>
<organism evidence="10 11">
    <name type="scientific">Littorina saxatilis</name>
    <dbReference type="NCBI Taxonomy" id="31220"/>
    <lineage>
        <taxon>Eukaryota</taxon>
        <taxon>Metazoa</taxon>
        <taxon>Spiralia</taxon>
        <taxon>Lophotrochozoa</taxon>
        <taxon>Mollusca</taxon>
        <taxon>Gastropoda</taxon>
        <taxon>Caenogastropoda</taxon>
        <taxon>Littorinimorpha</taxon>
        <taxon>Littorinoidea</taxon>
        <taxon>Littorinidae</taxon>
        <taxon>Littorina</taxon>
    </lineage>
</organism>
<dbReference type="PANTHER" id="PTHR23235:SF139">
    <property type="entry name" value="HUCKEBEIN"/>
    <property type="match status" value="1"/>
</dbReference>
<dbReference type="PROSITE" id="PS00028">
    <property type="entry name" value="ZINC_FINGER_C2H2_1"/>
    <property type="match status" value="3"/>
</dbReference>
<evidence type="ECO:0000256" key="7">
    <source>
        <dbReference type="PROSITE-ProRule" id="PRU00042"/>
    </source>
</evidence>
<evidence type="ECO:0000313" key="10">
    <source>
        <dbReference type="EMBL" id="KAK7110856.1"/>
    </source>
</evidence>
<evidence type="ECO:0000256" key="1">
    <source>
        <dbReference type="ARBA" id="ARBA00004123"/>
    </source>
</evidence>
<dbReference type="FunFam" id="3.30.160.60:FF:002343">
    <property type="entry name" value="Zinc finger protein 33A"/>
    <property type="match status" value="1"/>
</dbReference>
<keyword evidence="6" id="KW-0539">Nucleus</keyword>
<dbReference type="PROSITE" id="PS50157">
    <property type="entry name" value="ZINC_FINGER_C2H2_2"/>
    <property type="match status" value="3"/>
</dbReference>
<accession>A0AAN9BT56</accession>
<dbReference type="GO" id="GO:0000981">
    <property type="term" value="F:DNA-binding transcription factor activity, RNA polymerase II-specific"/>
    <property type="evidence" value="ECO:0007669"/>
    <property type="project" value="TreeGrafter"/>
</dbReference>
<dbReference type="Pfam" id="PF00096">
    <property type="entry name" value="zf-C2H2"/>
    <property type="match status" value="2"/>
</dbReference>
<feature type="domain" description="C2H2-type" evidence="9">
    <location>
        <begin position="636"/>
        <end position="663"/>
    </location>
</feature>
<dbReference type="GO" id="GO:0008270">
    <property type="term" value="F:zinc ion binding"/>
    <property type="evidence" value="ECO:0007669"/>
    <property type="project" value="UniProtKB-KW"/>
</dbReference>
<sequence length="731" mass="80456">MNIMDIPLLDQDRLHVLAEGDLSSNILSFSEPFGSPSSSLADFNTRLAWSAHNAKSPSSSRPLHSGTTAVAHRPWEDGVPFVPRWNHSCNVSQMTPGFTRRPKTFKPILLYHRPEDSLVMGRPPAPRFTPFNEQGGLSPCCVEDSTCGYLDNCHSCVEERRSKDMFSSATNNSQFIRRSCMGELTNGGFADCACSSCFQTSLGPRYHYSGQHSVDVDACSSHRPGIPVESSHRRCHGSCSWSDDSCSMSPPAPFPLTPPLVHQHVPFSMMPFTGGVPQLEYFTTPQTSFQVSPRVPCMGNTRTRFPGVPAAMKSGHTSHPMSPLASLPFNSQASRPYLPVFARHPMTTMENGSVNEIRRALLFNHPVLNDACADCTDCMYSKASSSIDSVRNKFKTASQHSQGAQNISNRAGSFAHTLHTLANNKPDTSVQAKKITGDRSKGYASNANALTSDFANTLQTLVLQAQPVTAPGSNVTGTSQVTPPTPTIPMGMDGWQEWAGKYGSFMQLLNTPDYPLTPDSPKPLPFSSLVPEMPQNRHRDMNSGSSLHTGLACEPEQTSRLHTAPLERSGDDEGGLEDRRHKCPYCDVACTNNGQLKGHLRVHTGERPFKCECGRAFARNEELTRHRRIHSGLRPHQCTACGKRFGRKDHLIKHQKTHLRTSEKKVHACQVPGCIQRYTRSDALARHQWGAHGIKAKTSRIRPSPKDGNQDIQNARIGSQREVNVTLSVKT</sequence>
<dbReference type="AlphaFoldDB" id="A0AAN9BT56"/>
<evidence type="ECO:0000256" key="8">
    <source>
        <dbReference type="SAM" id="MobiDB-lite"/>
    </source>
</evidence>
<dbReference type="InterPro" id="IPR056438">
    <property type="entry name" value="Znf-C2H2_CTCF"/>
</dbReference>
<gene>
    <name evidence="10" type="ORF">V1264_014664</name>
</gene>
<feature type="region of interest" description="Disordered" evidence="8">
    <location>
        <begin position="539"/>
        <end position="576"/>
    </location>
</feature>
<keyword evidence="11" id="KW-1185">Reference proteome</keyword>
<dbReference type="InterPro" id="IPR013087">
    <property type="entry name" value="Znf_C2H2_type"/>
</dbReference>
<evidence type="ECO:0000313" key="11">
    <source>
        <dbReference type="Proteomes" id="UP001374579"/>
    </source>
</evidence>
<evidence type="ECO:0000256" key="5">
    <source>
        <dbReference type="ARBA" id="ARBA00022833"/>
    </source>
</evidence>
<keyword evidence="3" id="KW-0677">Repeat</keyword>
<comment type="caution">
    <text evidence="10">The sequence shown here is derived from an EMBL/GenBank/DDBJ whole genome shotgun (WGS) entry which is preliminary data.</text>
</comment>
<dbReference type="GO" id="GO:0005634">
    <property type="term" value="C:nucleus"/>
    <property type="evidence" value="ECO:0007669"/>
    <property type="project" value="UniProtKB-SubCell"/>
</dbReference>
<evidence type="ECO:0000256" key="3">
    <source>
        <dbReference type="ARBA" id="ARBA00022737"/>
    </source>
</evidence>
<dbReference type="GO" id="GO:0000978">
    <property type="term" value="F:RNA polymerase II cis-regulatory region sequence-specific DNA binding"/>
    <property type="evidence" value="ECO:0007669"/>
    <property type="project" value="TreeGrafter"/>
</dbReference>
<keyword evidence="4 7" id="KW-0863">Zinc-finger</keyword>
<dbReference type="InterPro" id="IPR036236">
    <property type="entry name" value="Znf_C2H2_sf"/>
</dbReference>
<keyword evidence="5" id="KW-0862">Zinc</keyword>
<feature type="domain" description="C2H2-type" evidence="9">
    <location>
        <begin position="581"/>
        <end position="608"/>
    </location>
</feature>
<dbReference type="EMBL" id="JBAMIC010000003">
    <property type="protein sequence ID" value="KAK7110856.1"/>
    <property type="molecule type" value="Genomic_DNA"/>
</dbReference>
<comment type="subcellular location">
    <subcellularLocation>
        <location evidence="1">Nucleus</location>
    </subcellularLocation>
</comment>
<dbReference type="Gene3D" id="3.30.160.60">
    <property type="entry name" value="Classic Zinc Finger"/>
    <property type="match status" value="4"/>
</dbReference>
<dbReference type="SMART" id="SM00355">
    <property type="entry name" value="ZnF_C2H2"/>
    <property type="match status" value="4"/>
</dbReference>
<keyword evidence="2" id="KW-0479">Metal-binding</keyword>
<feature type="domain" description="C2H2-type" evidence="9">
    <location>
        <begin position="609"/>
        <end position="635"/>
    </location>
</feature>
<dbReference type="FunFam" id="3.30.160.60:FF:000303">
    <property type="entry name" value="Zinc finger protein 41"/>
    <property type="match status" value="1"/>
</dbReference>
<dbReference type="Pfam" id="PF23611">
    <property type="entry name" value="zf-C2H2_16"/>
    <property type="match status" value="1"/>
</dbReference>
<proteinExistence type="predicted"/>